<evidence type="ECO:0000313" key="1">
    <source>
        <dbReference type="EMBL" id="GME47285.1"/>
    </source>
</evidence>
<proteinExistence type="predicted"/>
<accession>A0ACB5SLR6</accession>
<reference evidence="1" key="1">
    <citation type="submission" date="2024-09" db="EMBL/GenBank/DDBJ databases">
        <title>Draft Genome Sequences of Neofusicoccum parvum.</title>
        <authorList>
            <person name="Ashida A."/>
            <person name="Camagna M."/>
            <person name="Tanaka A."/>
            <person name="Takemoto D."/>
        </authorList>
    </citation>
    <scope>NUCLEOTIDE SEQUENCE</scope>
    <source>
        <strain evidence="1">PPO83</strain>
    </source>
</reference>
<gene>
    <name evidence="1" type="primary">g9832</name>
    <name evidence="1" type="ORF">NpPPO83_00009832</name>
</gene>
<name>A0ACB5SLR6_9PEZI</name>
<organism evidence="1 2">
    <name type="scientific">Neofusicoccum parvum</name>
    <dbReference type="NCBI Taxonomy" id="310453"/>
    <lineage>
        <taxon>Eukaryota</taxon>
        <taxon>Fungi</taxon>
        <taxon>Dikarya</taxon>
        <taxon>Ascomycota</taxon>
        <taxon>Pezizomycotina</taxon>
        <taxon>Dothideomycetes</taxon>
        <taxon>Dothideomycetes incertae sedis</taxon>
        <taxon>Botryosphaeriales</taxon>
        <taxon>Botryosphaeriaceae</taxon>
        <taxon>Neofusicoccum</taxon>
    </lineage>
</organism>
<sequence>MILSAAPLFIFVAFVSLVIPFVRSARRRDLLGIPGPFWAKFTNLWRFSDVLGGAHHETIMRLHKENGPLVRLGPNSVSIADPKMIEKIYGLRANFPKSEFYSVFEQLVNGQPVSTLFTVVPERAHAALKRPVSAAYSMSTLTQYESIVDRTIQKFLGRLEEEFAKGESVGKVCPISKWVQWYAFDVIADITWSSQLGFLDSAKDVDNMIKQLDDVLEWVAPVGQLPFIDRLYKHFASMTRQPDSPILKFAVGRVLQRLNNNDPTEQRAPDFLDKFLKAKSNESGQFQVPEILQYLMSNIAAGSDTTAISLRSILYYLLKHPQAHHKLVEELKSTKFESFPVSWKESQSLPYMDACVKEAMRLHPAVGMNMERVVPASGLELPDGAGRIQPGTVVGVNAWVIHRDPSVFGDHPDDFIPERWLQSKNEDADHFTARIGAMKRADLTFGYGSRTCIGKNIALLEIYKVLPSLLLSFDISLADQAQKWHLKNSWFVRQSGIDVVLKKR</sequence>
<comment type="caution">
    <text evidence="1">The sequence shown here is derived from an EMBL/GenBank/DDBJ whole genome shotgun (WGS) entry which is preliminary data.</text>
</comment>
<dbReference type="Proteomes" id="UP001165186">
    <property type="component" value="Unassembled WGS sequence"/>
</dbReference>
<dbReference type="EMBL" id="BSXG01000131">
    <property type="protein sequence ID" value="GME47285.1"/>
    <property type="molecule type" value="Genomic_DNA"/>
</dbReference>
<keyword evidence="2" id="KW-1185">Reference proteome</keyword>
<protein>
    <submittedName>
        <fullName evidence="1">Cytochrome P450</fullName>
    </submittedName>
</protein>
<evidence type="ECO:0000313" key="2">
    <source>
        <dbReference type="Proteomes" id="UP001165186"/>
    </source>
</evidence>